<proteinExistence type="predicted"/>
<dbReference type="Pfam" id="PF07992">
    <property type="entry name" value="Pyr_redox_2"/>
    <property type="match status" value="1"/>
</dbReference>
<comment type="caution">
    <text evidence="2">The sequence shown here is derived from an EMBL/GenBank/DDBJ whole genome shotgun (WGS) entry which is preliminary data.</text>
</comment>
<sequence>MSSLLLVNFSATSPAVIIRESAPTYIFQTILRVSHRMPGLGGGVRSFGGYKLLRWFGFSRIGKFIGGWAAGLLFIKGPSGYWSFPSNFIFENGLTSEYNCHWRLVRWTYDSSRARTHCAFNTPGKLPFRSTLKDEANAFVQVLLTEPHSHFHHLFTFPRFAIVPGQEHKAFIPYSEIFNASPNPSSHGVVQARVLSVKPTHVELDREWHGSKDVPFDYVVVATGTRLSKPAAMDDDDKASSVEYLQKHQAGVKRSQSILIVGGGAFGVQMATDLKEYYPEKEVTVVQSRPRVMPNFHSGLHDLIKRRFDELGIRLITDSRVAIPPCGFPNDGSTFDVQLTNGTTESTQFVILATGQTPNNQLVATLKSSRPDAESVVNPDNGFIRIRPTMQFLDEQHSNLFAVGDIADTGAQKAARPGSAQAAVIAKNIQALIEGRAAEDTFVKGPGAIHLTLGMKHNVIFRNPNTAETEPWINPKDDGREDMNVEAMWERLGISVDNPRQYHL</sequence>
<dbReference type="GO" id="GO:0004174">
    <property type="term" value="F:electron-transferring-flavoprotein dehydrogenase activity"/>
    <property type="evidence" value="ECO:0007669"/>
    <property type="project" value="TreeGrafter"/>
</dbReference>
<gene>
    <name evidence="2" type="ORF">N7530_010789</name>
</gene>
<dbReference type="InterPro" id="IPR036188">
    <property type="entry name" value="FAD/NAD-bd_sf"/>
</dbReference>
<evidence type="ECO:0000313" key="2">
    <source>
        <dbReference type="EMBL" id="KAJ5458845.1"/>
    </source>
</evidence>
<dbReference type="AlphaFoldDB" id="A0A9W9WFX6"/>
<dbReference type="Gene3D" id="3.50.50.100">
    <property type="match status" value="1"/>
</dbReference>
<dbReference type="PANTHER" id="PTHR43735">
    <property type="entry name" value="APOPTOSIS-INDUCING FACTOR 1"/>
    <property type="match status" value="1"/>
</dbReference>
<evidence type="ECO:0000259" key="1">
    <source>
        <dbReference type="Pfam" id="PF07992"/>
    </source>
</evidence>
<dbReference type="GO" id="GO:0005737">
    <property type="term" value="C:cytoplasm"/>
    <property type="evidence" value="ECO:0007669"/>
    <property type="project" value="TreeGrafter"/>
</dbReference>
<keyword evidence="3" id="KW-1185">Reference proteome</keyword>
<reference evidence="2" key="2">
    <citation type="journal article" date="2023" name="IMA Fungus">
        <title>Comparative genomic study of the Penicillium genus elucidates a diverse pangenome and 15 lateral gene transfer events.</title>
        <authorList>
            <person name="Petersen C."/>
            <person name="Sorensen T."/>
            <person name="Nielsen M.R."/>
            <person name="Sondergaard T.E."/>
            <person name="Sorensen J.L."/>
            <person name="Fitzpatrick D.A."/>
            <person name="Frisvad J.C."/>
            <person name="Nielsen K.L."/>
        </authorList>
    </citation>
    <scope>NUCLEOTIDE SEQUENCE</scope>
    <source>
        <strain evidence="2">IBT 17660</strain>
    </source>
</reference>
<protein>
    <recommendedName>
        <fullName evidence="1">FAD/NAD(P)-binding domain-containing protein</fullName>
    </recommendedName>
</protein>
<dbReference type="PRINTS" id="PR00411">
    <property type="entry name" value="PNDRDTASEI"/>
</dbReference>
<dbReference type="InterPro" id="IPR023753">
    <property type="entry name" value="FAD/NAD-binding_dom"/>
</dbReference>
<dbReference type="PRINTS" id="PR00368">
    <property type="entry name" value="FADPNR"/>
</dbReference>
<organism evidence="2 3">
    <name type="scientific">Penicillium desertorum</name>
    <dbReference type="NCBI Taxonomy" id="1303715"/>
    <lineage>
        <taxon>Eukaryota</taxon>
        <taxon>Fungi</taxon>
        <taxon>Dikarya</taxon>
        <taxon>Ascomycota</taxon>
        <taxon>Pezizomycotina</taxon>
        <taxon>Eurotiomycetes</taxon>
        <taxon>Eurotiomycetidae</taxon>
        <taxon>Eurotiales</taxon>
        <taxon>Aspergillaceae</taxon>
        <taxon>Penicillium</taxon>
    </lineage>
</organism>
<dbReference type="GO" id="GO:0050660">
    <property type="term" value="F:flavin adenine dinucleotide binding"/>
    <property type="evidence" value="ECO:0007669"/>
    <property type="project" value="TreeGrafter"/>
</dbReference>
<name>A0A9W9WFX6_9EURO</name>
<dbReference type="SUPFAM" id="SSF51905">
    <property type="entry name" value="FAD/NAD(P)-binding domain"/>
    <property type="match status" value="1"/>
</dbReference>
<evidence type="ECO:0000313" key="3">
    <source>
        <dbReference type="Proteomes" id="UP001147760"/>
    </source>
</evidence>
<feature type="domain" description="FAD/NAD(P)-binding" evidence="1">
    <location>
        <begin position="194"/>
        <end position="424"/>
    </location>
</feature>
<dbReference type="Proteomes" id="UP001147760">
    <property type="component" value="Unassembled WGS sequence"/>
</dbReference>
<reference evidence="2" key="1">
    <citation type="submission" date="2022-12" db="EMBL/GenBank/DDBJ databases">
        <authorList>
            <person name="Petersen C."/>
        </authorList>
    </citation>
    <scope>NUCLEOTIDE SEQUENCE</scope>
    <source>
        <strain evidence="2">IBT 17660</strain>
    </source>
</reference>
<accession>A0A9W9WFX6</accession>
<dbReference type="PANTHER" id="PTHR43735:SF11">
    <property type="entry name" value="HYPOTHETICAL OXIDOREDUCTASE (EUROFUNG)"/>
    <property type="match status" value="1"/>
</dbReference>
<dbReference type="OrthoDB" id="202203at2759"/>
<dbReference type="EMBL" id="JAPWDO010000008">
    <property type="protein sequence ID" value="KAJ5458845.1"/>
    <property type="molecule type" value="Genomic_DNA"/>
</dbReference>